<protein>
    <recommendedName>
        <fullName evidence="4">C2H2-type domain-containing protein</fullName>
    </recommendedName>
</protein>
<proteinExistence type="predicted"/>
<feature type="region of interest" description="Disordered" evidence="1">
    <location>
        <begin position="34"/>
        <end position="54"/>
    </location>
</feature>
<evidence type="ECO:0000313" key="2">
    <source>
        <dbReference type="EMBL" id="AGB37568.1"/>
    </source>
</evidence>
<dbReference type="STRING" id="694430.Natoc_1769"/>
<dbReference type="Proteomes" id="UP000010878">
    <property type="component" value="Chromosome"/>
</dbReference>
<sequence>MSSNDLLVDKCPVCETYFAVTSISDLQRRLNAHELEQHGKVNPSRVDHTATKHQ</sequence>
<organism evidence="2 3">
    <name type="scientific">Natronococcus occultus SP4</name>
    <dbReference type="NCBI Taxonomy" id="694430"/>
    <lineage>
        <taxon>Archaea</taxon>
        <taxon>Methanobacteriati</taxon>
        <taxon>Methanobacteriota</taxon>
        <taxon>Stenosarchaea group</taxon>
        <taxon>Halobacteria</taxon>
        <taxon>Halobacteriales</taxon>
        <taxon>Natrialbaceae</taxon>
        <taxon>Natronococcus</taxon>
    </lineage>
</organism>
<keyword evidence="3" id="KW-1185">Reference proteome</keyword>
<name>L0K0B6_9EURY</name>
<gene>
    <name evidence="2" type="ORF">Natoc_1769</name>
</gene>
<dbReference type="EMBL" id="CP003929">
    <property type="protein sequence ID" value="AGB37568.1"/>
    <property type="molecule type" value="Genomic_DNA"/>
</dbReference>
<accession>L0K0B6</accession>
<dbReference type="eggNOG" id="arCOG13692">
    <property type="taxonomic scope" value="Archaea"/>
</dbReference>
<reference evidence="2 3" key="1">
    <citation type="submission" date="2012-11" db="EMBL/GenBank/DDBJ databases">
        <title>FINISHED of Natronococcus occultus SP4, DSM 3396.</title>
        <authorList>
            <consortium name="DOE Joint Genome Institute"/>
            <person name="Eisen J."/>
            <person name="Huntemann M."/>
            <person name="Wei C.-L."/>
            <person name="Han J."/>
            <person name="Detter J.C."/>
            <person name="Han C."/>
            <person name="Tapia R."/>
            <person name="Chen A."/>
            <person name="Kyrpides N."/>
            <person name="Mavromatis K."/>
            <person name="Markowitz V."/>
            <person name="Szeto E."/>
            <person name="Ivanova N."/>
            <person name="Mikhailova N."/>
            <person name="Ovchinnikova G."/>
            <person name="Pagani I."/>
            <person name="Pati A."/>
            <person name="Goodwin L."/>
            <person name="Nordberg H.P."/>
            <person name="Cantor M.N."/>
            <person name="Hua S.X."/>
            <person name="Woyke T."/>
            <person name="Eisen J."/>
            <person name="Klenk H.-P."/>
            <person name="Klenk H.-P."/>
        </authorList>
    </citation>
    <scope>NUCLEOTIDE SEQUENCE [LARGE SCALE GENOMIC DNA]</scope>
    <source>
        <strain evidence="2 3">SP4</strain>
    </source>
</reference>
<evidence type="ECO:0008006" key="4">
    <source>
        <dbReference type="Google" id="ProtNLM"/>
    </source>
</evidence>
<dbReference type="AlphaFoldDB" id="L0K0B6"/>
<evidence type="ECO:0000313" key="3">
    <source>
        <dbReference type="Proteomes" id="UP000010878"/>
    </source>
</evidence>
<evidence type="ECO:0000256" key="1">
    <source>
        <dbReference type="SAM" id="MobiDB-lite"/>
    </source>
</evidence>
<dbReference type="OrthoDB" id="192468at2157"/>
<dbReference type="KEGG" id="nou:Natoc_1769"/>
<dbReference type="RefSeq" id="WP_015321014.1">
    <property type="nucleotide sequence ID" value="NC_019974.1"/>
</dbReference>
<dbReference type="GeneID" id="54763864"/>
<dbReference type="HOGENOM" id="CLU_3039153_0_0_2"/>